<dbReference type="WBParaSite" id="SRAE_1000165800.1">
    <property type="protein sequence ID" value="SRAE_1000165800.1"/>
    <property type="gene ID" value="WBGene00258266"/>
</dbReference>
<dbReference type="Pfam" id="PF15227">
    <property type="entry name" value="zf-C3HC4_4"/>
    <property type="match status" value="1"/>
</dbReference>
<dbReference type="EMBL" id="LN609528">
    <property type="protein sequence ID" value="CEF63396.1"/>
    <property type="molecule type" value="Genomic_DNA"/>
</dbReference>
<name>A0A090L130_STRRB</name>
<sequence>MTAFLPNYINLITCKKCNDLFKNPVTQICGHTYCQSCINIFIDKNEDDSLTSICYECGYENRYQKCTPNVNIAIKSLVESYLENEGHLKTNKNESQISCSTCKVPLTTSETFTCKTCNQLENLKYNFYCGNCGWSSHKNHEFIQVEFITNIEREKLMQMLCDAFLNIQNNHIKLSNTQNDIILKQNYLIKLAIDSTKDFKSLIENTLKKDNKLEIFSKIKSVKETNLNIISYAVHNFNEVMRLVNFSINDLENSLIPIKNNCINLNSAQKIITNCQNEIEYEPPYKKK</sequence>
<evidence type="ECO:0000259" key="5">
    <source>
        <dbReference type="PROSITE" id="PS50089"/>
    </source>
</evidence>
<evidence type="ECO:0000256" key="1">
    <source>
        <dbReference type="ARBA" id="ARBA00022723"/>
    </source>
</evidence>
<feature type="domain" description="RING-type" evidence="5">
    <location>
        <begin position="14"/>
        <end position="57"/>
    </location>
</feature>
<proteinExistence type="predicted"/>
<keyword evidence="2 4" id="KW-0863">Zinc-finger</keyword>
<organism evidence="6">
    <name type="scientific">Strongyloides ratti</name>
    <name type="common">Parasitic roundworm</name>
    <dbReference type="NCBI Taxonomy" id="34506"/>
    <lineage>
        <taxon>Eukaryota</taxon>
        <taxon>Metazoa</taxon>
        <taxon>Ecdysozoa</taxon>
        <taxon>Nematoda</taxon>
        <taxon>Chromadorea</taxon>
        <taxon>Rhabditida</taxon>
        <taxon>Tylenchina</taxon>
        <taxon>Panagrolaimomorpha</taxon>
        <taxon>Strongyloidoidea</taxon>
        <taxon>Strongyloididae</taxon>
        <taxon>Strongyloides</taxon>
    </lineage>
</organism>
<dbReference type="InterPro" id="IPR013083">
    <property type="entry name" value="Znf_RING/FYVE/PHD"/>
</dbReference>
<dbReference type="Gene3D" id="3.30.40.10">
    <property type="entry name" value="Zinc/RING finger domain, C3HC4 (zinc finger)"/>
    <property type="match status" value="1"/>
</dbReference>
<evidence type="ECO:0000313" key="7">
    <source>
        <dbReference type="Proteomes" id="UP000035682"/>
    </source>
</evidence>
<dbReference type="GeneID" id="36375761"/>
<dbReference type="GO" id="GO:0008270">
    <property type="term" value="F:zinc ion binding"/>
    <property type="evidence" value="ECO:0007669"/>
    <property type="project" value="UniProtKB-KW"/>
</dbReference>
<dbReference type="SUPFAM" id="SSF57850">
    <property type="entry name" value="RING/U-box"/>
    <property type="match status" value="1"/>
</dbReference>
<evidence type="ECO:0000256" key="4">
    <source>
        <dbReference type="PROSITE-ProRule" id="PRU00175"/>
    </source>
</evidence>
<dbReference type="InterPro" id="IPR001841">
    <property type="entry name" value="Znf_RING"/>
</dbReference>
<reference evidence="8" key="2">
    <citation type="submission" date="2020-12" db="UniProtKB">
        <authorList>
            <consortium name="WormBaseParasite"/>
        </authorList>
    </citation>
    <scope>IDENTIFICATION</scope>
</reference>
<keyword evidence="3" id="KW-0862">Zinc</keyword>
<reference evidence="6 7" key="1">
    <citation type="submission" date="2014-09" db="EMBL/GenBank/DDBJ databases">
        <authorList>
            <person name="Martin A.A."/>
        </authorList>
    </citation>
    <scope>NUCLEOTIDE SEQUENCE</scope>
    <source>
        <strain evidence="7">ED321</strain>
        <strain evidence="6">ED321 Heterogonic</strain>
    </source>
</reference>
<dbReference type="PROSITE" id="PS50089">
    <property type="entry name" value="ZF_RING_2"/>
    <property type="match status" value="1"/>
</dbReference>
<protein>
    <submittedName>
        <fullName evidence="6 8">Zinc finger, RING-type domain and Zinc finger, RING/FYVE/PHD-type domain-containing protein</fullName>
    </submittedName>
</protein>
<dbReference type="CTD" id="36375761"/>
<dbReference type="AlphaFoldDB" id="A0A090L130"/>
<evidence type="ECO:0000256" key="3">
    <source>
        <dbReference type="ARBA" id="ARBA00022833"/>
    </source>
</evidence>
<dbReference type="OrthoDB" id="5875349at2759"/>
<dbReference type="RefSeq" id="XP_024502598.1">
    <property type="nucleotide sequence ID" value="XM_024648640.1"/>
</dbReference>
<accession>A0A090L130</accession>
<dbReference type="PROSITE" id="PS00518">
    <property type="entry name" value="ZF_RING_1"/>
    <property type="match status" value="1"/>
</dbReference>
<evidence type="ECO:0000313" key="8">
    <source>
        <dbReference type="WBParaSite" id="SRAE_1000165800.1"/>
    </source>
</evidence>
<keyword evidence="1" id="KW-0479">Metal-binding</keyword>
<dbReference type="WormBase" id="SRAE_1000165800">
    <property type="protein sequence ID" value="SRP12036"/>
    <property type="gene ID" value="WBGene00258266"/>
</dbReference>
<dbReference type="InterPro" id="IPR017907">
    <property type="entry name" value="Znf_RING_CS"/>
</dbReference>
<evidence type="ECO:0000313" key="6">
    <source>
        <dbReference type="EMBL" id="CEF63396.1"/>
    </source>
</evidence>
<keyword evidence="7" id="KW-1185">Reference proteome</keyword>
<dbReference type="Proteomes" id="UP000035682">
    <property type="component" value="Unplaced"/>
</dbReference>
<evidence type="ECO:0000256" key="2">
    <source>
        <dbReference type="ARBA" id="ARBA00022771"/>
    </source>
</evidence>
<gene>
    <name evidence="6 8 9" type="ORF">SRAE_1000165800</name>
</gene>
<dbReference type="STRING" id="34506.A0A090L130"/>
<evidence type="ECO:0000313" key="9">
    <source>
        <dbReference type="WormBase" id="SRAE_1000165800"/>
    </source>
</evidence>